<dbReference type="Gene3D" id="3.30.70.1320">
    <property type="entry name" value="Multidrug efflux transporter AcrB pore domain like"/>
    <property type="match status" value="1"/>
</dbReference>
<comment type="caution">
    <text evidence="2">The sequence shown here is derived from an EMBL/GenBank/DDBJ whole genome shotgun (WGS) entry which is preliminary data.</text>
</comment>
<sequence>MQNPVDYAISHARLTLSILAFLLVAGLSAYISIPKEAEPDIKVPIVYVMVTQRGISPEDAERLILRPLETQLKSVSNIKEMRSQAFEGGGYVLVEFVAGFDPNRAIADVRAKTDMAKKDIPRDADEPLVQEVNLSLFPVIVVALGGDVPERTLLRFARQAKTMLEGLPGVLSADLRGARDEAVEIIAEPMLMKSYGINLTDLTNAFSAGNALVAAGAIESASGRFAVKVPSLIETPADVLKYPIAASGAASVTLGDVAEVRPTFKDATSITRINGKSAITVEVVKRTGANLIETVDGVKAAMERLKQSWPATVEVSFTQDKSKTIRDMLHELQNAVITAVLLVFVIMLVALGGRASIFIGIAIPASFLTGILGLQMAGLTVNIVVLFALILAVGMLVDDAIIVSEFAERRMGEGMAPKEAYSLAAKRMAGPVISATLTRVAAFSPLMFWPGIVGEFMKYLPLTLIATLSASLVVALFFTPTLGALLGRASTGEHHDERMGDRNAYMRVVRAAVARPISTLVIGAAVLASVVVAYGRFGHGVEFFPDVEPDYGLVQVRARGNISITEKDNLVRAVESRMLGMKELSTIYARAGEGQRGSDEVTEDTVGTIQFEFVDWRLRRPASLIMDEIRERTKDIPGVLIEVTKPRAGPPVGKPVTVQLSAYNPEALPAAARKVADLLRARSDTRDVDDGLPLPGIDWRLEVDKAEAAKYGATPLSVGAAVQLVTNGMKVTEYRPVDTDKEVDVLVRFPQDRRSLDQLDDLRINTPMGSVPIGNFVTRKPAAKVGQINRVNSMRVVNVTSNVGEHVQSAVVQGEVAAALAGMDLGPGVSVRMKGEDEERAKAGAFLVKAFGAAIFLIFAILLAQFNKFSSVLITLSAVVMSTVGVLIGFMVMGQAFGVVMGGIGVIANAGVIVNNNIVLIDTYDRLRAEGMAAREAIIETCRERARPVVLTAVTAVLGVLAVAFGINVDFVHRDLAVGAPSTQWWINLSTAIVFGLGFATILTLVITPAMLMVVANLSEWRARRRTARAERKAKAAAALAPAE</sequence>
<feature type="transmembrane region" description="Helical" evidence="1">
    <location>
        <begin position="332"/>
        <end position="351"/>
    </location>
</feature>
<dbReference type="InterPro" id="IPR001036">
    <property type="entry name" value="Acrflvin-R"/>
</dbReference>
<feature type="transmembrane region" description="Helical" evidence="1">
    <location>
        <begin position="464"/>
        <end position="487"/>
    </location>
</feature>
<keyword evidence="1" id="KW-1133">Transmembrane helix</keyword>
<feature type="transmembrane region" description="Helical" evidence="1">
    <location>
        <begin position="843"/>
        <end position="864"/>
    </location>
</feature>
<dbReference type="OrthoDB" id="9798415at2"/>
<feature type="transmembrane region" description="Helical" evidence="1">
    <location>
        <begin position="358"/>
        <end position="377"/>
    </location>
</feature>
<dbReference type="EMBL" id="SNZR01000019">
    <property type="protein sequence ID" value="TDR84548.1"/>
    <property type="molecule type" value="Genomic_DNA"/>
</dbReference>
<dbReference type="Gene3D" id="3.30.2090.10">
    <property type="entry name" value="Multidrug efflux transporter AcrB TolC docking domain, DN and DC subdomains"/>
    <property type="match status" value="2"/>
</dbReference>
<dbReference type="AlphaFoldDB" id="A0A4R7BHA6"/>
<keyword evidence="1" id="KW-0472">Membrane</keyword>
<dbReference type="Gene3D" id="3.30.70.1430">
    <property type="entry name" value="Multidrug efflux transporter AcrB pore domain"/>
    <property type="match status" value="2"/>
</dbReference>
<proteinExistence type="predicted"/>
<dbReference type="PANTHER" id="PTHR32063:SF0">
    <property type="entry name" value="SWARMING MOTILITY PROTEIN SWRC"/>
    <property type="match status" value="1"/>
</dbReference>
<feature type="transmembrane region" description="Helical" evidence="1">
    <location>
        <begin position="871"/>
        <end position="893"/>
    </location>
</feature>
<keyword evidence="1" id="KW-0812">Transmembrane</keyword>
<protein>
    <submittedName>
        <fullName evidence="2">Multidrug efflux pump</fullName>
    </submittedName>
</protein>
<dbReference type="Proteomes" id="UP000295122">
    <property type="component" value="Unassembled WGS sequence"/>
</dbReference>
<evidence type="ECO:0000256" key="1">
    <source>
        <dbReference type="SAM" id="Phobius"/>
    </source>
</evidence>
<organism evidence="2 3">
    <name type="scientific">Enterovirga rhinocerotis</name>
    <dbReference type="NCBI Taxonomy" id="1339210"/>
    <lineage>
        <taxon>Bacteria</taxon>
        <taxon>Pseudomonadati</taxon>
        <taxon>Pseudomonadota</taxon>
        <taxon>Alphaproteobacteria</taxon>
        <taxon>Hyphomicrobiales</taxon>
        <taxon>Methylobacteriaceae</taxon>
        <taxon>Enterovirga</taxon>
    </lineage>
</organism>
<dbReference type="SUPFAM" id="SSF82693">
    <property type="entry name" value="Multidrug efflux transporter AcrB pore domain, PN1, PN2, PC1 and PC2 subdomains"/>
    <property type="match status" value="2"/>
</dbReference>
<name>A0A4R7BHA6_9HYPH</name>
<gene>
    <name evidence="2" type="ORF">EV668_4907</name>
</gene>
<feature type="transmembrane region" description="Helical" evidence="1">
    <location>
        <begin position="428"/>
        <end position="452"/>
    </location>
</feature>
<evidence type="ECO:0000313" key="3">
    <source>
        <dbReference type="Proteomes" id="UP000295122"/>
    </source>
</evidence>
<keyword evidence="3" id="KW-1185">Reference proteome</keyword>
<accession>A0A4R7BHA6</accession>
<dbReference type="InterPro" id="IPR027463">
    <property type="entry name" value="AcrB_DN_DC_subdom"/>
</dbReference>
<evidence type="ECO:0000313" key="2">
    <source>
        <dbReference type="EMBL" id="TDR84548.1"/>
    </source>
</evidence>
<dbReference type="Pfam" id="PF00873">
    <property type="entry name" value="ACR_tran"/>
    <property type="match status" value="1"/>
</dbReference>
<dbReference type="Gene3D" id="3.30.70.1440">
    <property type="entry name" value="Multidrug efflux transporter AcrB pore domain"/>
    <property type="match status" value="1"/>
</dbReference>
<dbReference type="PANTHER" id="PTHR32063">
    <property type="match status" value="1"/>
</dbReference>
<dbReference type="SUPFAM" id="SSF82714">
    <property type="entry name" value="Multidrug efflux transporter AcrB TolC docking domain, DN and DC subdomains"/>
    <property type="match status" value="2"/>
</dbReference>
<dbReference type="GO" id="GO:0005886">
    <property type="term" value="C:plasma membrane"/>
    <property type="evidence" value="ECO:0007669"/>
    <property type="project" value="TreeGrafter"/>
</dbReference>
<dbReference type="SUPFAM" id="SSF82866">
    <property type="entry name" value="Multidrug efflux transporter AcrB transmembrane domain"/>
    <property type="match status" value="2"/>
</dbReference>
<feature type="transmembrane region" description="Helical" evidence="1">
    <location>
        <begin position="899"/>
        <end position="920"/>
    </location>
</feature>
<dbReference type="PRINTS" id="PR00702">
    <property type="entry name" value="ACRIFLAVINRP"/>
</dbReference>
<feature type="transmembrane region" description="Helical" evidence="1">
    <location>
        <begin position="989"/>
        <end position="1016"/>
    </location>
</feature>
<dbReference type="Gene3D" id="1.20.1640.10">
    <property type="entry name" value="Multidrug efflux transporter AcrB transmembrane domain"/>
    <property type="match status" value="2"/>
</dbReference>
<feature type="transmembrane region" description="Helical" evidence="1">
    <location>
        <begin position="383"/>
        <end position="407"/>
    </location>
</feature>
<feature type="transmembrane region" description="Helical" evidence="1">
    <location>
        <begin position="508"/>
        <end position="534"/>
    </location>
</feature>
<reference evidence="2 3" key="1">
    <citation type="submission" date="2019-03" db="EMBL/GenBank/DDBJ databases">
        <title>Genomic Encyclopedia of Type Strains, Phase IV (KMG-IV): sequencing the most valuable type-strain genomes for metagenomic binning, comparative biology and taxonomic classification.</title>
        <authorList>
            <person name="Goeker M."/>
        </authorList>
    </citation>
    <scope>NUCLEOTIDE SEQUENCE [LARGE SCALE GENOMIC DNA]</scope>
    <source>
        <strain evidence="2 3">DSM 25903</strain>
    </source>
</reference>
<feature type="transmembrane region" description="Helical" evidence="1">
    <location>
        <begin position="949"/>
        <end position="969"/>
    </location>
</feature>
<dbReference type="RefSeq" id="WP_133775135.1">
    <property type="nucleotide sequence ID" value="NZ_SNZR01000019.1"/>
</dbReference>
<dbReference type="GO" id="GO:0042910">
    <property type="term" value="F:xenobiotic transmembrane transporter activity"/>
    <property type="evidence" value="ECO:0007669"/>
    <property type="project" value="TreeGrafter"/>
</dbReference>